<dbReference type="EMBL" id="CAJMWV010002606">
    <property type="protein sequence ID" value="CAE6466800.1"/>
    <property type="molecule type" value="Genomic_DNA"/>
</dbReference>
<feature type="repeat" description="WD" evidence="3">
    <location>
        <begin position="970"/>
        <end position="1011"/>
    </location>
</feature>
<dbReference type="Pfam" id="PF24883">
    <property type="entry name" value="NPHP3_N"/>
    <property type="match status" value="1"/>
</dbReference>
<dbReference type="PANTHER" id="PTHR22847:SF637">
    <property type="entry name" value="WD REPEAT DOMAIN 5B"/>
    <property type="match status" value="1"/>
</dbReference>
<feature type="repeat" description="WD" evidence="3">
    <location>
        <begin position="1144"/>
        <end position="1185"/>
    </location>
</feature>
<dbReference type="PROSITE" id="PS00678">
    <property type="entry name" value="WD_REPEATS_1"/>
    <property type="match status" value="5"/>
</dbReference>
<proteinExistence type="predicted"/>
<feature type="repeat" description="WD" evidence="3">
    <location>
        <begin position="841"/>
        <end position="882"/>
    </location>
</feature>
<feature type="repeat" description="WD" evidence="3">
    <location>
        <begin position="1189"/>
        <end position="1230"/>
    </location>
</feature>
<dbReference type="InterPro" id="IPR011047">
    <property type="entry name" value="Quinoprotein_ADH-like_sf"/>
</dbReference>
<dbReference type="SUPFAM" id="SSF52540">
    <property type="entry name" value="P-loop containing nucleoside triphosphate hydrolases"/>
    <property type="match status" value="1"/>
</dbReference>
<feature type="domain" description="Nephrocystin 3-like N-terminal" evidence="5">
    <location>
        <begin position="290"/>
        <end position="448"/>
    </location>
</feature>
<feature type="repeat" description="WD" evidence="3">
    <location>
        <begin position="1013"/>
        <end position="1054"/>
    </location>
</feature>
<feature type="repeat" description="WD" evidence="3">
    <location>
        <begin position="884"/>
        <end position="925"/>
    </location>
</feature>
<keyword evidence="2" id="KW-0677">Repeat</keyword>
<protein>
    <recommendedName>
        <fullName evidence="5">Nephrocystin 3-like N-terminal domain-containing protein</fullName>
    </recommendedName>
</protein>
<feature type="repeat" description="WD" evidence="3">
    <location>
        <begin position="1101"/>
        <end position="1135"/>
    </location>
</feature>
<evidence type="ECO:0000313" key="6">
    <source>
        <dbReference type="EMBL" id="CAE6466800.1"/>
    </source>
</evidence>
<dbReference type="InterPro" id="IPR027417">
    <property type="entry name" value="P-loop_NTPase"/>
</dbReference>
<evidence type="ECO:0000256" key="2">
    <source>
        <dbReference type="ARBA" id="ARBA00022737"/>
    </source>
</evidence>
<evidence type="ECO:0000256" key="4">
    <source>
        <dbReference type="SAM" id="MobiDB-lite"/>
    </source>
</evidence>
<reference evidence="6" key="1">
    <citation type="submission" date="2021-01" db="EMBL/GenBank/DDBJ databases">
        <authorList>
            <person name="Kaushik A."/>
        </authorList>
    </citation>
    <scope>NUCLEOTIDE SEQUENCE</scope>
    <source>
        <strain evidence="6">AG3-1AP</strain>
    </source>
</reference>
<dbReference type="Gene3D" id="3.40.50.300">
    <property type="entry name" value="P-loop containing nucleotide triphosphate hydrolases"/>
    <property type="match status" value="1"/>
</dbReference>
<dbReference type="Pfam" id="PF00400">
    <property type="entry name" value="WD40"/>
    <property type="match status" value="10"/>
</dbReference>
<dbReference type="CDD" id="cd00200">
    <property type="entry name" value="WD40"/>
    <property type="match status" value="2"/>
</dbReference>
<evidence type="ECO:0000256" key="3">
    <source>
        <dbReference type="PROSITE-ProRule" id="PRU00221"/>
    </source>
</evidence>
<feature type="region of interest" description="Disordered" evidence="4">
    <location>
        <begin position="67"/>
        <end position="94"/>
    </location>
</feature>
<dbReference type="PROSITE" id="PS50082">
    <property type="entry name" value="WD_REPEATS_2"/>
    <property type="match status" value="11"/>
</dbReference>
<dbReference type="PANTHER" id="PTHR22847">
    <property type="entry name" value="WD40 REPEAT PROTEIN"/>
    <property type="match status" value="1"/>
</dbReference>
<name>A0A8H3BVE7_9AGAM</name>
<dbReference type="SMART" id="SM00320">
    <property type="entry name" value="WD40"/>
    <property type="match status" value="11"/>
</dbReference>
<dbReference type="InterPro" id="IPR020472">
    <property type="entry name" value="WD40_PAC1"/>
</dbReference>
<accession>A0A8H3BVE7</accession>
<comment type="caution">
    <text evidence="6">The sequence shown here is derived from an EMBL/GenBank/DDBJ whole genome shotgun (WGS) entry which is preliminary data.</text>
</comment>
<evidence type="ECO:0000313" key="7">
    <source>
        <dbReference type="Proteomes" id="UP000663831"/>
    </source>
</evidence>
<dbReference type="InterPro" id="IPR011048">
    <property type="entry name" value="Haem_d1_sf"/>
</dbReference>
<organism evidence="6 7">
    <name type="scientific">Rhizoctonia solani</name>
    <dbReference type="NCBI Taxonomy" id="456999"/>
    <lineage>
        <taxon>Eukaryota</taxon>
        <taxon>Fungi</taxon>
        <taxon>Dikarya</taxon>
        <taxon>Basidiomycota</taxon>
        <taxon>Agaricomycotina</taxon>
        <taxon>Agaricomycetes</taxon>
        <taxon>Cantharellales</taxon>
        <taxon>Ceratobasidiaceae</taxon>
        <taxon>Rhizoctonia</taxon>
    </lineage>
</organism>
<dbReference type="Proteomes" id="UP000663831">
    <property type="component" value="Unassembled WGS sequence"/>
</dbReference>
<dbReference type="InterPro" id="IPR019775">
    <property type="entry name" value="WD40_repeat_CS"/>
</dbReference>
<evidence type="ECO:0000256" key="1">
    <source>
        <dbReference type="ARBA" id="ARBA00022574"/>
    </source>
</evidence>
<dbReference type="SUPFAM" id="SSF51004">
    <property type="entry name" value="C-terminal (heme d1) domain of cytochrome cd1-nitrite reductase"/>
    <property type="match status" value="1"/>
</dbReference>
<gene>
    <name evidence="6" type="ORF">RDB_LOCUS81901</name>
</gene>
<keyword evidence="1 3" id="KW-0853">WD repeat</keyword>
<evidence type="ECO:0000259" key="5">
    <source>
        <dbReference type="Pfam" id="PF24883"/>
    </source>
</evidence>
<dbReference type="PROSITE" id="PS50294">
    <property type="entry name" value="WD_REPEATS_REGION"/>
    <property type="match status" value="8"/>
</dbReference>
<dbReference type="InterPro" id="IPR015943">
    <property type="entry name" value="WD40/YVTN_repeat-like_dom_sf"/>
</dbReference>
<dbReference type="Gene3D" id="2.130.10.10">
    <property type="entry name" value="YVTN repeat-like/Quinoprotein amine dehydrogenase"/>
    <property type="match status" value="5"/>
</dbReference>
<dbReference type="PRINTS" id="PR00320">
    <property type="entry name" value="GPROTEINBRPT"/>
</dbReference>
<dbReference type="SUPFAM" id="SSF50998">
    <property type="entry name" value="Quinoprotein alcohol dehydrogenase-like"/>
    <property type="match status" value="1"/>
</dbReference>
<feature type="repeat" description="WD" evidence="3">
    <location>
        <begin position="1296"/>
        <end position="1324"/>
    </location>
</feature>
<dbReference type="InterPro" id="IPR001680">
    <property type="entry name" value="WD40_rpt"/>
</dbReference>
<feature type="repeat" description="WD" evidence="3">
    <location>
        <begin position="927"/>
        <end position="959"/>
    </location>
</feature>
<feature type="repeat" description="WD" evidence="3">
    <location>
        <begin position="1270"/>
        <end position="1295"/>
    </location>
</feature>
<feature type="repeat" description="WD" evidence="3">
    <location>
        <begin position="1232"/>
        <end position="1266"/>
    </location>
</feature>
<dbReference type="GO" id="GO:1990234">
    <property type="term" value="C:transferase complex"/>
    <property type="evidence" value="ECO:0007669"/>
    <property type="project" value="UniProtKB-ARBA"/>
</dbReference>
<dbReference type="InterPro" id="IPR056884">
    <property type="entry name" value="NPHP3-like_N"/>
</dbReference>
<sequence>MSSQYPPSDQGKHGIRKSIRKGVKWIKDAVRPSSAPPLFENPERLAALSTGSQNLSLSRPITPLLAPATTPAEPEVDHGVITPPPGPSAHASVPDTKADHLIRHKESDNTGLNRLIGALRSIESSVELFPPLKSAVGALVGSLDIVQRNGSNRAEYKDLADEFELLAKMVRQYSSELESEPSNGSIANIAQCIQQQVTDIERKEASKAVGRLWDATQNQEDVIRRYRQVERLFRQIQHDLSMRTRSEVKKQLETALLRGMSPVDDARYNSVYSTTIRRHACTAKTREAIHQTLQGWTTDPESEKIYWMNGMAGTGKTTIAYSFCEWLEATNRLGASFFCSRISSTCRSLNQIVPTLAYQLARFSPGFRSNLCRVLNDNPDAGKLNVMQQFEKLINWPMLEVKKAMPDSVVIVIDALDECDDNYSVRLLLDLLLKFAQHLPLKFFVSSRPEPLIRERMMSQGGASRSIVHLHDIEESIVEEDIMKYLIESLRSMIPPPPPEEIKLLAKRSRNLFIYAATLVRYIYPEDIHVDSNSRLRSMLATISDPRAIAENKYEDLDRLYTTVLKAVFHERLDNNEKQSMQGVLWTVVCAREPMTSATIASLASLDEDQVWAALQALRSVVHVPEDRSLISTLHASFPEYMLDGSRSKGFHCNESNANETLALHCFDSMKSGLRFNICELKSSYLTDDQIDNLSARVARCISPTLSYACRYWASHLRVAPATEKTHVMLLDFLSDQLLFWMEVLSLCRCIGTGAPMMQQAQAWLQQMNDNSNEVQKQLSDARNFVTWFAANLCSRSTPHIYISALTLCAKSSWVYQHYFQRTTGLASILIGQHEEAVLAIWSLESAVESVAISPDGNCIASGCNDGSVRVYDIHTGAVVFGPFQRHTQAVLSVAFSPDGRRIASGSADKTVIVWDADTGRIVTGPLHKHTRSVWSVAFSPDGKRFVSGFDGGTIIVWDTYTGAISLGPLEGHFKEIISVAFSPNGQLIASGSDDQTIRLWDASTGAAIGEPLRGHMGSVNVVAFSPDGSKLASCSDDETIRVWDIKAGTTVGLPFAGRTDRVWPIAFSHDGRWIASGGLGAYNNIIVWDTLTGSLVLGPLSGHIDYVDSVAFTPDNTRIVSSSDDRTIRIWDVQPQSKLPGRIGAHKFSVGPVAFLLNCTQLISCSSAGTLNLWDIHTGMTIPPKFEGQAEAAMIHTITISAQDTLVAVGAHDLTIRVWSVLTGKLVCQLVTRHKGPIQCLAFSLDGAQLSSGSSDATVAVWDIDIDTGTMVASSSVDCTVRIWNTSTGTLVHTLNGHNTSVSSVAFAPNGNHIVSGSVDGTICRFSSINTVCFSPDGTRIISGIGSSLCLIEVHTMKLISEMKLPQGEIVSWVGYSPDGMDIISVSTSKGVFTSETSKDSTQQTDQSPNIIRVWRANVRPNQMASTLTPRDWSYDDDGCVMSPEGLVMWIPPNLIPHMEALTELGSESHYSPLVMSSGQFINIGYQDLCIGNRWTECYMLKN</sequence>